<evidence type="ECO:0000256" key="5">
    <source>
        <dbReference type="ARBA" id="ARBA00023163"/>
    </source>
</evidence>
<feature type="compositionally biased region" description="Basic and acidic residues" evidence="8">
    <location>
        <begin position="1488"/>
        <end position="1509"/>
    </location>
</feature>
<keyword evidence="4" id="KW-0805">Transcription regulation</keyword>
<keyword evidence="11" id="KW-1185">Reference proteome</keyword>
<feature type="region of interest" description="Disordered" evidence="8">
    <location>
        <begin position="1488"/>
        <end position="1618"/>
    </location>
</feature>
<evidence type="ECO:0000313" key="11">
    <source>
        <dbReference type="Proteomes" id="UP000076722"/>
    </source>
</evidence>
<keyword evidence="5" id="KW-0804">Transcription</keyword>
<evidence type="ECO:0000256" key="3">
    <source>
        <dbReference type="ARBA" id="ARBA00019622"/>
    </source>
</evidence>
<accession>A0A164ZVD1</accession>
<comment type="subcellular location">
    <subcellularLocation>
        <location evidence="1">Nucleus</location>
    </subcellularLocation>
</comment>
<evidence type="ECO:0000256" key="7">
    <source>
        <dbReference type="ARBA" id="ARBA00032010"/>
    </source>
</evidence>
<comment type="similarity">
    <text evidence="2">Belongs to the Mediator complex subunit 12 family.</text>
</comment>
<dbReference type="Proteomes" id="UP000076722">
    <property type="component" value="Unassembled WGS sequence"/>
</dbReference>
<dbReference type="STRING" id="1314777.A0A164ZVD1"/>
<dbReference type="GO" id="GO:0016592">
    <property type="term" value="C:mediator complex"/>
    <property type="evidence" value="ECO:0007669"/>
    <property type="project" value="InterPro"/>
</dbReference>
<evidence type="ECO:0000256" key="8">
    <source>
        <dbReference type="SAM" id="MobiDB-lite"/>
    </source>
</evidence>
<organism evidence="10 11">
    <name type="scientific">Sistotremastrum niveocremeum HHB9708</name>
    <dbReference type="NCBI Taxonomy" id="1314777"/>
    <lineage>
        <taxon>Eukaryota</taxon>
        <taxon>Fungi</taxon>
        <taxon>Dikarya</taxon>
        <taxon>Basidiomycota</taxon>
        <taxon>Agaricomycotina</taxon>
        <taxon>Agaricomycetes</taxon>
        <taxon>Sistotremastrales</taxon>
        <taxon>Sistotremastraceae</taxon>
        <taxon>Sertulicium</taxon>
        <taxon>Sertulicium niveocremeum</taxon>
    </lineage>
</organism>
<dbReference type="SMART" id="SM01281">
    <property type="entry name" value="Med12"/>
    <property type="match status" value="1"/>
</dbReference>
<dbReference type="PANTHER" id="PTHR46567:SF1">
    <property type="entry name" value="MEDIATOR OF RNA POLYMERASE II TRANSCRIPTION SUBUNIT 12"/>
    <property type="match status" value="1"/>
</dbReference>
<proteinExistence type="inferred from homology"/>
<dbReference type="GO" id="GO:0003712">
    <property type="term" value="F:transcription coregulator activity"/>
    <property type="evidence" value="ECO:0007669"/>
    <property type="project" value="InterPro"/>
</dbReference>
<gene>
    <name evidence="10" type="ORF">SISNIDRAFT_480902</name>
</gene>
<evidence type="ECO:0000256" key="6">
    <source>
        <dbReference type="ARBA" id="ARBA00023242"/>
    </source>
</evidence>
<dbReference type="PANTHER" id="PTHR46567">
    <property type="entry name" value="MEDIATOR OF RNA POLYMERASE II TRANSCRIPTION SUBUNIT 12"/>
    <property type="match status" value="1"/>
</dbReference>
<reference evidence="10 11" key="1">
    <citation type="journal article" date="2016" name="Mol. Biol. Evol.">
        <title>Comparative Genomics of Early-Diverging Mushroom-Forming Fungi Provides Insights into the Origins of Lignocellulose Decay Capabilities.</title>
        <authorList>
            <person name="Nagy L.G."/>
            <person name="Riley R."/>
            <person name="Tritt A."/>
            <person name="Adam C."/>
            <person name="Daum C."/>
            <person name="Floudas D."/>
            <person name="Sun H."/>
            <person name="Yadav J.S."/>
            <person name="Pangilinan J."/>
            <person name="Larsson K.H."/>
            <person name="Matsuura K."/>
            <person name="Barry K."/>
            <person name="Labutti K."/>
            <person name="Kuo R."/>
            <person name="Ohm R.A."/>
            <person name="Bhattacharya S.S."/>
            <person name="Shirouzu T."/>
            <person name="Yoshinaga Y."/>
            <person name="Martin F.M."/>
            <person name="Grigoriev I.V."/>
            <person name="Hibbett D.S."/>
        </authorList>
    </citation>
    <scope>NUCLEOTIDE SEQUENCE [LARGE SCALE GENOMIC DNA]</scope>
    <source>
        <strain evidence="10 11">HHB9708</strain>
    </source>
</reference>
<protein>
    <recommendedName>
        <fullName evidence="3">Mediator of RNA polymerase II transcription subunit 12</fullName>
    </recommendedName>
    <alternativeName>
        <fullName evidence="7">Mediator complex subunit 12</fullName>
    </alternativeName>
</protein>
<dbReference type="Pfam" id="PF09497">
    <property type="entry name" value="Med12"/>
    <property type="match status" value="1"/>
</dbReference>
<evidence type="ECO:0000256" key="4">
    <source>
        <dbReference type="ARBA" id="ARBA00023015"/>
    </source>
</evidence>
<evidence type="ECO:0000259" key="9">
    <source>
        <dbReference type="SMART" id="SM01281"/>
    </source>
</evidence>
<evidence type="ECO:0000313" key="10">
    <source>
        <dbReference type="EMBL" id="KZS98117.1"/>
    </source>
</evidence>
<sequence>MPSPGPSSSEPIGAYVSKPAEWLPQIHKSADLGYYGFHPPRPDQEEDQLNEKFVREGFSSSYSVDAERHSALDDTKRLFPEPATFTFLENLLHRVFEIRAEQAPQIPPPSFKLPGRATLPEARRLAWVNDLANPNIPLQKLGRSVPSGFKGHDLLDMLQTNNVTIPRAVWYIRVLGGNEIQGMKNRVGFQPSQYSVEWTMNLLSYLKKLLADIALPSAPRAGLNIKQIFKSTFTEPESRDKWVSKCSYFLNLLRACYAEGMVDQCTFLSWLALQPGASNLPQMALITKLLDEYLEPLSHYRVFARPVIDECLAKLKELNETKFRIHLHSTAVSMESIILRLFVMIPDAFVCVKMWRAHSALVTQTIADQERAHAQYLSGQLPFNSHTGLDIAGLFREIERRNDAVSFLKLPQRTGMALRLIMDDVEALNAISFDTDLSSINCLTRETMTGDLDTLLKKLDTLLTWAILPTQYGHHRPYIATTLVIQWRTRMLEMQTQGEFPSHDPREFLQDALFDWLESCDRTHEKTNVPHVAYLYGELIRRDAFSYEKYVQRLIARGESLEVAKEDRTCHSDFLRYIPLNCHDAGILRQRKVILYGHRARTTPEDEVEKNIREELKTALPVLFGGEPREMDLGIASFSSRFPSLLSASPFEQQKILKHWLFPLVQAYVKNQVATKKIVDVESYCIAMEVMSITKCYPILLEAVFILFKNGFERPLFDAGLECILRFSDIWSAMGEKPRIAAQLSKAIAVWKAKEVDLRPLLHLFAKVNLLELVTPAAQQHIQESKTTLFHLLRPENPSAPSIPPRLTELLQLMFADDIGDQQAAWNLAHELWVKYKSSANFGWVLWDNAFASLRQITAIHKEAEKHMPCARLYATFLYHLHELMPGDFDSQVRNWLTGSGKGELAALSSDTWPLFAALLLDLVVRGALQSSTVIIGVLCPAWRIHSSPVVPLPPNTNAMLRACQLLGTRLLLCSQREKFYGSPALALRDMQRLFSQREAFVLDGIFQQVLESIPTLVALELRPGLEDDIKTSMTNLRLACLQSSLFRRLICKKPDHLVFAVKKALASADYSLETRRRIISAAKVVIDGHPEMSDLESDPDDSICDWETITSRLTPWDFAKTTAKVQLTLCDFERDATSGEAHEELEKFTAGFFDRPTTPEQTDLVADVVRGITGVVASKFLDAGLTRLTGLLNELPLNVTTEDAEGFLRNAGENLRLLAKAIGPSKRDDHAFPEPSKEIQDALVVALTAKLPIMDLLAKVDDVTDTDQLALNESVKMLSIFLCRILQFILCLSGSWSPELIKNADPLRKIVIRAAMRMGGGAEVDPQCFVLFLDTAAFLIDEMPKDPKNPDVFQTAVALDPRTIPGSVPHLFRGRLAALLSFVREDPLVQNLAHVPYDASATHLVGLQVVSRPWEWVDYSELPTDPQERPGIKNAGSVSLEHFEARATGETLAKPGDPHVSSAIKSFQDSFSQESIFERDWRESRIDMRHDSPDAVDRNRSDDGESHHSHQSKSGRGRSAASPAPSALSRSSGRASSLSRKQSPGQTRPAASEVIDVDSLPSSALASDRGKKRKASNASLFDEDVAVVDGPSSGSSRGTAAKRGKTKSTPTSKSKKK</sequence>
<dbReference type="GO" id="GO:0006357">
    <property type="term" value="P:regulation of transcription by RNA polymerase II"/>
    <property type="evidence" value="ECO:0007669"/>
    <property type="project" value="InterPro"/>
</dbReference>
<name>A0A164ZVD1_9AGAM</name>
<feature type="compositionally biased region" description="Low complexity" evidence="8">
    <location>
        <begin position="1518"/>
        <end position="1544"/>
    </location>
</feature>
<feature type="domain" description="Mediator complex subunit Med12" evidence="9">
    <location>
        <begin position="110"/>
        <end position="173"/>
    </location>
</feature>
<dbReference type="InterPro" id="IPR019035">
    <property type="entry name" value="Mediator_Med12"/>
</dbReference>
<evidence type="ECO:0000256" key="1">
    <source>
        <dbReference type="ARBA" id="ARBA00004123"/>
    </source>
</evidence>
<evidence type="ECO:0000256" key="2">
    <source>
        <dbReference type="ARBA" id="ARBA00010289"/>
    </source>
</evidence>
<feature type="compositionally biased region" description="Low complexity" evidence="8">
    <location>
        <begin position="1608"/>
        <end position="1618"/>
    </location>
</feature>
<keyword evidence="6" id="KW-0539">Nucleus</keyword>
<dbReference type="EMBL" id="KV419395">
    <property type="protein sequence ID" value="KZS98117.1"/>
    <property type="molecule type" value="Genomic_DNA"/>
</dbReference>
<dbReference type="OrthoDB" id="20828at2759"/>